<dbReference type="Proteomes" id="UP000233551">
    <property type="component" value="Unassembled WGS sequence"/>
</dbReference>
<dbReference type="OrthoDB" id="811578at2759"/>
<dbReference type="EMBL" id="MTKT01000799">
    <property type="protein sequence ID" value="OWM88121.1"/>
    <property type="molecule type" value="Genomic_DNA"/>
</dbReference>
<reference evidence="4 6" key="3">
    <citation type="submission" date="2017-11" db="EMBL/GenBank/DDBJ databases">
        <title>De-novo sequencing of pomegranate (Punica granatum L.) genome.</title>
        <authorList>
            <person name="Akparov Z."/>
            <person name="Amiraslanov A."/>
            <person name="Hajiyeva S."/>
            <person name="Abbasov M."/>
            <person name="Kaur K."/>
            <person name="Hamwieh A."/>
            <person name="Solovyev V."/>
            <person name="Salamov A."/>
            <person name="Braich B."/>
            <person name="Kosarev P."/>
            <person name="Mahmoud A."/>
            <person name="Hajiyev E."/>
            <person name="Babayeva S."/>
            <person name="Izzatullayeva V."/>
            <person name="Mammadov A."/>
            <person name="Mammadov A."/>
            <person name="Sharifova S."/>
            <person name="Ojaghi J."/>
            <person name="Eynullazada K."/>
            <person name="Bayramov B."/>
            <person name="Abdulazimova A."/>
            <person name="Shahmuradov I."/>
        </authorList>
    </citation>
    <scope>NUCLEOTIDE SEQUENCE [LARGE SCALE GENOMIC DNA]</scope>
    <source>
        <strain evidence="4">AG2017</strain>
        <strain evidence="6">cv. AG2017</strain>
        <tissue evidence="4">Leaf</tissue>
    </source>
</reference>
<evidence type="ECO:0000256" key="1">
    <source>
        <dbReference type="ARBA" id="ARBA00009744"/>
    </source>
</evidence>
<comment type="similarity">
    <text evidence="1">Belongs to the BetVI family.</text>
</comment>
<reference evidence="5" key="1">
    <citation type="journal article" date="2017" name="Plant J.">
        <title>The pomegranate (Punica granatum L.) genome and the genomics of punicalagin biosynthesis.</title>
        <authorList>
            <person name="Qin G."/>
            <person name="Xu C."/>
            <person name="Ming R."/>
            <person name="Tang H."/>
            <person name="Guyot R."/>
            <person name="Kramer E.M."/>
            <person name="Hu Y."/>
            <person name="Yi X."/>
            <person name="Qi Y."/>
            <person name="Xu X."/>
            <person name="Gao Z."/>
            <person name="Pan H."/>
            <person name="Jian J."/>
            <person name="Tian Y."/>
            <person name="Yue Z."/>
            <person name="Xu Y."/>
        </authorList>
    </citation>
    <scope>NUCLEOTIDE SEQUENCE [LARGE SCALE GENOMIC DNA]</scope>
    <source>
        <strain evidence="5">cv. Dabenzi</strain>
    </source>
</reference>
<reference evidence="3" key="2">
    <citation type="submission" date="2017-06" db="EMBL/GenBank/DDBJ databases">
        <title>The pomegranate genome and the genomics of punicalagin biosynthesis.</title>
        <authorList>
            <person name="Xu C."/>
        </authorList>
    </citation>
    <scope>NUCLEOTIDE SEQUENCE [LARGE SCALE GENOMIC DNA]</scope>
    <source>
        <tissue evidence="3">Fresh leaf</tissue>
    </source>
</reference>
<dbReference type="GO" id="GO:0004864">
    <property type="term" value="F:protein phosphatase inhibitor activity"/>
    <property type="evidence" value="ECO:0007669"/>
    <property type="project" value="InterPro"/>
</dbReference>
<dbReference type="GO" id="GO:0010427">
    <property type="term" value="F:abscisic acid binding"/>
    <property type="evidence" value="ECO:0007669"/>
    <property type="project" value="InterPro"/>
</dbReference>
<evidence type="ECO:0000313" key="3">
    <source>
        <dbReference type="EMBL" id="OWM88121.1"/>
    </source>
</evidence>
<dbReference type="Proteomes" id="UP000197138">
    <property type="component" value="Unassembled WGS sequence"/>
</dbReference>
<dbReference type="InterPro" id="IPR050279">
    <property type="entry name" value="Plant_def-hormone_signal"/>
</dbReference>
<dbReference type="PRINTS" id="PR00634">
    <property type="entry name" value="BETALLERGEN"/>
</dbReference>
<dbReference type="EMBL" id="PGOL01003494">
    <property type="protein sequence ID" value="PKI40751.1"/>
    <property type="molecule type" value="Genomic_DNA"/>
</dbReference>
<keyword evidence="6" id="KW-1185">Reference proteome</keyword>
<evidence type="ECO:0000313" key="6">
    <source>
        <dbReference type="Proteomes" id="UP000233551"/>
    </source>
</evidence>
<gene>
    <name evidence="3" type="ORF">CDL15_Pgr016694</name>
    <name evidence="4" type="ORF">CRG98_038862</name>
</gene>
<dbReference type="SUPFAM" id="SSF55961">
    <property type="entry name" value="Bet v1-like"/>
    <property type="match status" value="1"/>
</dbReference>
<feature type="domain" description="Bet v I/Major latex protein" evidence="2">
    <location>
        <begin position="6"/>
        <end position="65"/>
    </location>
</feature>
<accession>A0A218XUA1</accession>
<evidence type="ECO:0000313" key="5">
    <source>
        <dbReference type="Proteomes" id="UP000197138"/>
    </source>
</evidence>
<dbReference type="InterPro" id="IPR000916">
    <property type="entry name" value="Bet_v_I/MLP"/>
</dbReference>
<dbReference type="PANTHER" id="PTHR31213">
    <property type="entry name" value="OS08G0374000 PROTEIN-RELATED"/>
    <property type="match status" value="1"/>
</dbReference>
<dbReference type="GO" id="GO:0009738">
    <property type="term" value="P:abscisic acid-activated signaling pathway"/>
    <property type="evidence" value="ECO:0007669"/>
    <property type="project" value="InterPro"/>
</dbReference>
<sequence>MDARCFYQEVLVPVSREWAFKALVLDMHNLLPKLVPHFVKSMEFIRGDWGQPGSIRQTIFTEGGLLSEKMHSVVCEIKYEANSPDRCILKMATDYHLKEGVVFKEEDINTGRKITKEFFEAVLEYLISNPEVYTNG</sequence>
<dbReference type="GO" id="GO:0005737">
    <property type="term" value="C:cytoplasm"/>
    <property type="evidence" value="ECO:0007669"/>
    <property type="project" value="TreeGrafter"/>
</dbReference>
<dbReference type="InterPro" id="IPR024949">
    <property type="entry name" value="Bet_v_I_allergen"/>
</dbReference>
<dbReference type="Gene3D" id="3.30.530.20">
    <property type="match status" value="2"/>
</dbReference>
<dbReference type="GO" id="GO:0038023">
    <property type="term" value="F:signaling receptor activity"/>
    <property type="evidence" value="ECO:0007669"/>
    <property type="project" value="InterPro"/>
</dbReference>
<dbReference type="PANTHER" id="PTHR31213:SF192">
    <property type="entry name" value="MAJOR ALLERGEN PRU AR 1-LIKE"/>
    <property type="match status" value="1"/>
</dbReference>
<dbReference type="GO" id="GO:0006952">
    <property type="term" value="P:defense response"/>
    <property type="evidence" value="ECO:0007669"/>
    <property type="project" value="InterPro"/>
</dbReference>
<name>A0A218XUA1_PUNGR</name>
<dbReference type="InterPro" id="IPR023393">
    <property type="entry name" value="START-like_dom_sf"/>
</dbReference>
<comment type="caution">
    <text evidence="3">The sequence shown here is derived from an EMBL/GenBank/DDBJ whole genome shotgun (WGS) entry which is preliminary data.</text>
</comment>
<evidence type="ECO:0000313" key="4">
    <source>
        <dbReference type="EMBL" id="PKI40751.1"/>
    </source>
</evidence>
<proteinExistence type="inferred from homology"/>
<dbReference type="GO" id="GO:0005634">
    <property type="term" value="C:nucleus"/>
    <property type="evidence" value="ECO:0007669"/>
    <property type="project" value="TreeGrafter"/>
</dbReference>
<dbReference type="AlphaFoldDB" id="A0A218XUA1"/>
<organism evidence="3 5">
    <name type="scientific">Punica granatum</name>
    <name type="common">Pomegranate</name>
    <dbReference type="NCBI Taxonomy" id="22663"/>
    <lineage>
        <taxon>Eukaryota</taxon>
        <taxon>Viridiplantae</taxon>
        <taxon>Streptophyta</taxon>
        <taxon>Embryophyta</taxon>
        <taxon>Tracheophyta</taxon>
        <taxon>Spermatophyta</taxon>
        <taxon>Magnoliopsida</taxon>
        <taxon>eudicotyledons</taxon>
        <taxon>Gunneridae</taxon>
        <taxon>Pentapetalae</taxon>
        <taxon>rosids</taxon>
        <taxon>malvids</taxon>
        <taxon>Myrtales</taxon>
        <taxon>Lythraceae</taxon>
        <taxon>Punica</taxon>
    </lineage>
</organism>
<dbReference type="GeneID" id="116208965"/>
<evidence type="ECO:0000259" key="2">
    <source>
        <dbReference type="Pfam" id="PF00407"/>
    </source>
</evidence>
<dbReference type="Pfam" id="PF00407">
    <property type="entry name" value="Bet_v_1"/>
    <property type="match status" value="1"/>
</dbReference>
<protein>
    <recommendedName>
        <fullName evidence="2">Bet v I/Major latex protein domain-containing protein</fullName>
    </recommendedName>
</protein>
<dbReference type="STRING" id="22663.A0A218XUA1"/>